<dbReference type="InterPro" id="IPR019606">
    <property type="entry name" value="GerMN"/>
</dbReference>
<sequence>DAQAAGAAAGSDADQKPVEPASKTVKVRYYVSDAELSELIEKQTEATVGEDGNVYKAALNALQIETEKELSLWKGVTFKSAALKDGLLTVDMSIPDEARLGAPGEALALEAIKRTVFQFDEVKALDILIDGEAVESLMGHIELEHPIQRD</sequence>
<accession>A0A9W5W8G4</accession>
<dbReference type="EMBL" id="JFHU01000021">
    <property type="protein sequence ID" value="EXX91884.1"/>
    <property type="molecule type" value="Genomic_DNA"/>
</dbReference>
<dbReference type="Pfam" id="PF10646">
    <property type="entry name" value="Germane"/>
    <property type="match status" value="1"/>
</dbReference>
<name>A0A9W5W8G4_9BACL</name>
<feature type="domain" description="GerMN" evidence="1">
    <location>
        <begin position="29"/>
        <end position="135"/>
    </location>
</feature>
<evidence type="ECO:0000313" key="2">
    <source>
        <dbReference type="EMBL" id="EXX91884.1"/>
    </source>
</evidence>
<keyword evidence="3" id="KW-1185">Reference proteome</keyword>
<organism evidence="2 3">
    <name type="scientific">Paenibacillus darwinianus</name>
    <dbReference type="NCBI Taxonomy" id="1380763"/>
    <lineage>
        <taxon>Bacteria</taxon>
        <taxon>Bacillati</taxon>
        <taxon>Bacillota</taxon>
        <taxon>Bacilli</taxon>
        <taxon>Bacillales</taxon>
        <taxon>Paenibacillaceae</taxon>
        <taxon>Paenibacillus</taxon>
    </lineage>
</organism>
<gene>
    <name evidence="2" type="ORF">BG53_07505</name>
</gene>
<reference evidence="2 3" key="1">
    <citation type="submission" date="2014-02" db="EMBL/GenBank/DDBJ databases">
        <title>Genome sequence of Paenibacillus darwinianus reveals adaptive mechanisms for survival in Antarctic soils.</title>
        <authorList>
            <person name="Dsouza M."/>
            <person name="Taylor M.W."/>
            <person name="Turner S.J."/>
            <person name="Aislabie J."/>
        </authorList>
    </citation>
    <scope>NUCLEOTIDE SEQUENCE [LARGE SCALE GENOMIC DNA]</scope>
    <source>
        <strain evidence="2 3">CE1</strain>
    </source>
</reference>
<comment type="caution">
    <text evidence="2">The sequence shown here is derived from an EMBL/GenBank/DDBJ whole genome shotgun (WGS) entry which is preliminary data.</text>
</comment>
<feature type="non-terminal residue" evidence="2">
    <location>
        <position position="1"/>
    </location>
</feature>
<dbReference type="AlphaFoldDB" id="A0A9W5W8G4"/>
<dbReference type="Proteomes" id="UP000053750">
    <property type="component" value="Unassembled WGS sequence"/>
</dbReference>
<evidence type="ECO:0000313" key="3">
    <source>
        <dbReference type="Proteomes" id="UP000053750"/>
    </source>
</evidence>
<protein>
    <recommendedName>
        <fullName evidence="1">GerMN domain-containing protein</fullName>
    </recommendedName>
</protein>
<proteinExistence type="predicted"/>
<dbReference type="OrthoDB" id="1954033at2"/>
<evidence type="ECO:0000259" key="1">
    <source>
        <dbReference type="Pfam" id="PF10646"/>
    </source>
</evidence>
<dbReference type="RefSeq" id="WP_051587632.1">
    <property type="nucleotide sequence ID" value="NZ_KK082246.1"/>
</dbReference>